<evidence type="ECO:0000256" key="3">
    <source>
        <dbReference type="ARBA" id="ARBA00007931"/>
    </source>
</evidence>
<dbReference type="InterPro" id="IPR001193">
    <property type="entry name" value="MBTPS2"/>
</dbReference>
<feature type="transmembrane region" description="Helical" evidence="8">
    <location>
        <begin position="424"/>
        <end position="447"/>
    </location>
</feature>
<dbReference type="Pfam" id="PF02163">
    <property type="entry name" value="Peptidase_M50"/>
    <property type="match status" value="1"/>
</dbReference>
<feature type="transmembrane region" description="Helical" evidence="8">
    <location>
        <begin position="257"/>
        <end position="274"/>
    </location>
</feature>
<evidence type="ECO:0000256" key="8">
    <source>
        <dbReference type="SAM" id="Phobius"/>
    </source>
</evidence>
<dbReference type="Gene3D" id="2.40.50.100">
    <property type="match status" value="1"/>
</dbReference>
<dbReference type="PANTHER" id="PTHR13325:SF3">
    <property type="entry name" value="MEMBRANE-BOUND TRANSCRIPTION FACTOR SITE-2 PROTEASE"/>
    <property type="match status" value="1"/>
</dbReference>
<evidence type="ECO:0000256" key="7">
    <source>
        <dbReference type="SAM" id="MobiDB-lite"/>
    </source>
</evidence>
<protein>
    <submittedName>
        <fullName evidence="10">Peptidase family M50</fullName>
    </submittedName>
</protein>
<comment type="cofactor">
    <cofactor evidence="1">
        <name>Zn(2+)</name>
        <dbReference type="ChEBI" id="CHEBI:29105"/>
    </cofactor>
</comment>
<evidence type="ECO:0000256" key="1">
    <source>
        <dbReference type="ARBA" id="ARBA00001947"/>
    </source>
</evidence>
<dbReference type="GO" id="GO:0005737">
    <property type="term" value="C:cytoplasm"/>
    <property type="evidence" value="ECO:0007669"/>
    <property type="project" value="TreeGrafter"/>
</dbReference>
<evidence type="ECO:0000256" key="6">
    <source>
        <dbReference type="ARBA" id="ARBA00023136"/>
    </source>
</evidence>
<feature type="transmembrane region" description="Helical" evidence="8">
    <location>
        <begin position="348"/>
        <end position="369"/>
    </location>
</feature>
<organism evidence="10 11">
    <name type="scientific">Stieleria bergensis</name>
    <dbReference type="NCBI Taxonomy" id="2528025"/>
    <lineage>
        <taxon>Bacteria</taxon>
        <taxon>Pseudomonadati</taxon>
        <taxon>Planctomycetota</taxon>
        <taxon>Planctomycetia</taxon>
        <taxon>Pirellulales</taxon>
        <taxon>Pirellulaceae</taxon>
        <taxon>Stieleria</taxon>
    </lineage>
</organism>
<feature type="transmembrane region" description="Helical" evidence="8">
    <location>
        <begin position="322"/>
        <end position="342"/>
    </location>
</feature>
<dbReference type="GO" id="GO:0016020">
    <property type="term" value="C:membrane"/>
    <property type="evidence" value="ECO:0007669"/>
    <property type="project" value="InterPro"/>
</dbReference>
<sequence>MDQPNANPNPLSLIITIEPEVVFERRGEGESNCFVAHEQRSGKFFRFGLAEYHAASLMDGKHDLQAILNVLERDEIGWNAADLVGYVRELMTHRLASLTTPPSPPVQPAVSSDPAPVPSPLTEPSGERTAETSAQKVKTANRPDQAAVSERSPSAAPPSTANPAPSKTPSRAASPAPSRAARKPLWVQIVAALGMLLTQRLHVVNGDRVAYRLLPVLGATFQPIVFALAMMLVWTGVWVTWNHWDGFSHELRNIFDPQMWVLMAVIWCVLKMAHECGHAVCAKRHNVHVGSIGVLFFLGAPIPFVDVTDAWKLSQRRKRVQIALAGIYWELILGALAIWVWWLAPAGLVKHLAAQVAIIAGPGTLLVNLNPLLRLDGYYVLSDLLDIPNLRQVGRRRVIEKINLFLFGLPLSDRRLTGWRASFAQLHAVASLIFQAVWISGILYALSMWRYRVGLALGAAAVFLWVVLPLLRWMHLIWTIGPRDSWVLNVYQRRLLAICSFTCLGVHTLLVQTSPFDLKVPVVVQYQDQQVVRASSDGFVKAVYVHCGQRVRRGALLLEIEQPELLLERERLLDQGELALQRANQYQLRGQLALAAGQEETATRLSRQLSEIEIQIDDLTVVAHRDGMITTPRINHLQGSYVEQGQELVCVSDPIEKELLIAVSQDDVPAYRDAFLNGQFANIRMRGGSKMFTKLGDVAPNASNVLPHPALSVTRGGPIAVERTAESQEPIMVRPHASASMPLDSVTSLGLRAGQVGQISIPDNRSLLSHLWTDVVLRQ</sequence>
<feature type="transmembrane region" description="Helical" evidence="8">
    <location>
        <begin position="185"/>
        <end position="201"/>
    </location>
</feature>
<reference evidence="10 11" key="1">
    <citation type="submission" date="2019-02" db="EMBL/GenBank/DDBJ databases">
        <title>Deep-cultivation of Planctomycetes and their phenomic and genomic characterization uncovers novel biology.</title>
        <authorList>
            <person name="Wiegand S."/>
            <person name="Jogler M."/>
            <person name="Boedeker C."/>
            <person name="Pinto D."/>
            <person name="Vollmers J."/>
            <person name="Rivas-Marin E."/>
            <person name="Kohn T."/>
            <person name="Peeters S.H."/>
            <person name="Heuer A."/>
            <person name="Rast P."/>
            <person name="Oberbeckmann S."/>
            <person name="Bunk B."/>
            <person name="Jeske O."/>
            <person name="Meyerdierks A."/>
            <person name="Storesund J.E."/>
            <person name="Kallscheuer N."/>
            <person name="Luecker S."/>
            <person name="Lage O.M."/>
            <person name="Pohl T."/>
            <person name="Merkel B.J."/>
            <person name="Hornburger P."/>
            <person name="Mueller R.-W."/>
            <person name="Bruemmer F."/>
            <person name="Labrenz M."/>
            <person name="Spormann A.M."/>
            <person name="Op den Camp H."/>
            <person name="Overmann J."/>
            <person name="Amann R."/>
            <person name="Jetten M.S.M."/>
            <person name="Mascher T."/>
            <person name="Medema M.H."/>
            <person name="Devos D.P."/>
            <person name="Kaster A.-K."/>
            <person name="Ovreas L."/>
            <person name="Rohde M."/>
            <person name="Galperin M.Y."/>
            <person name="Jogler C."/>
        </authorList>
    </citation>
    <scope>NUCLEOTIDE SEQUENCE [LARGE SCALE GENOMIC DNA]</scope>
    <source>
        <strain evidence="10 11">SV_7m_r</strain>
    </source>
</reference>
<dbReference type="AlphaFoldDB" id="A0A517SW28"/>
<evidence type="ECO:0000256" key="5">
    <source>
        <dbReference type="ARBA" id="ARBA00022989"/>
    </source>
</evidence>
<dbReference type="GO" id="GO:0012505">
    <property type="term" value="C:endomembrane system"/>
    <property type="evidence" value="ECO:0007669"/>
    <property type="project" value="UniProtKB-SubCell"/>
</dbReference>
<evidence type="ECO:0000313" key="10">
    <source>
        <dbReference type="EMBL" id="QDT60335.1"/>
    </source>
</evidence>
<dbReference type="GO" id="GO:0004222">
    <property type="term" value="F:metalloendopeptidase activity"/>
    <property type="evidence" value="ECO:0007669"/>
    <property type="project" value="InterPro"/>
</dbReference>
<keyword evidence="6 8" id="KW-0472">Membrane</keyword>
<feature type="transmembrane region" description="Helical" evidence="8">
    <location>
        <begin position="453"/>
        <end position="474"/>
    </location>
</feature>
<dbReference type="EMBL" id="CP036272">
    <property type="protein sequence ID" value="QDT60335.1"/>
    <property type="molecule type" value="Genomic_DNA"/>
</dbReference>
<keyword evidence="5 8" id="KW-1133">Transmembrane helix</keyword>
<keyword evidence="11" id="KW-1185">Reference proteome</keyword>
<dbReference type="PANTHER" id="PTHR13325">
    <property type="entry name" value="PROTEASE M50 MEMBRANE-BOUND TRANSCRIPTION FACTOR SITE 2 PROTEASE"/>
    <property type="match status" value="1"/>
</dbReference>
<gene>
    <name evidence="10" type="ORF">SV7mr_28550</name>
</gene>
<feature type="transmembrane region" description="Helical" evidence="8">
    <location>
        <begin position="213"/>
        <end position="237"/>
    </location>
</feature>
<keyword evidence="4 8" id="KW-0812">Transmembrane</keyword>
<feature type="region of interest" description="Disordered" evidence="7">
    <location>
        <begin position="98"/>
        <end position="179"/>
    </location>
</feature>
<dbReference type="RefSeq" id="WP_145272888.1">
    <property type="nucleotide sequence ID" value="NZ_CP036272.1"/>
</dbReference>
<comment type="subcellular location">
    <subcellularLocation>
        <location evidence="2">Endomembrane system</location>
        <topology evidence="2">Multi-pass membrane protein</topology>
    </subcellularLocation>
</comment>
<evidence type="ECO:0000256" key="4">
    <source>
        <dbReference type="ARBA" id="ARBA00022692"/>
    </source>
</evidence>
<name>A0A517SW28_9BACT</name>
<feature type="compositionally biased region" description="Low complexity" evidence="7">
    <location>
        <begin position="146"/>
        <end position="179"/>
    </location>
</feature>
<evidence type="ECO:0000259" key="9">
    <source>
        <dbReference type="Pfam" id="PF02163"/>
    </source>
</evidence>
<dbReference type="OrthoDB" id="9759690at2"/>
<dbReference type="InterPro" id="IPR008915">
    <property type="entry name" value="Peptidase_M50"/>
</dbReference>
<feature type="domain" description="Peptidase M50" evidence="9">
    <location>
        <begin position="265"/>
        <end position="345"/>
    </location>
</feature>
<accession>A0A517SW28</accession>
<dbReference type="GO" id="GO:0031293">
    <property type="term" value="P:membrane protein intracellular domain proteolysis"/>
    <property type="evidence" value="ECO:0007669"/>
    <property type="project" value="TreeGrafter"/>
</dbReference>
<evidence type="ECO:0000256" key="2">
    <source>
        <dbReference type="ARBA" id="ARBA00004127"/>
    </source>
</evidence>
<evidence type="ECO:0000313" key="11">
    <source>
        <dbReference type="Proteomes" id="UP000315003"/>
    </source>
</evidence>
<dbReference type="Proteomes" id="UP000315003">
    <property type="component" value="Chromosome"/>
</dbReference>
<comment type="similarity">
    <text evidence="3">Belongs to the peptidase M50B family.</text>
</comment>
<proteinExistence type="inferred from homology"/>